<keyword evidence="6" id="KW-1185">Reference proteome</keyword>
<dbReference type="NCBIfam" id="TIGR00006">
    <property type="entry name" value="16S rRNA (cytosine(1402)-N(4))-methyltransferase RsmH"/>
    <property type="match status" value="1"/>
</dbReference>
<dbReference type="EMBL" id="SWLB01000019">
    <property type="protein sequence ID" value="KAF3325613.1"/>
    <property type="molecule type" value="Genomic_DNA"/>
</dbReference>
<accession>A0A833QUV7</accession>
<evidence type="ECO:0000256" key="1">
    <source>
        <dbReference type="ARBA" id="ARBA00010396"/>
    </source>
</evidence>
<organism evidence="5 6">
    <name type="scientific">Carex littledalei</name>
    <dbReference type="NCBI Taxonomy" id="544730"/>
    <lineage>
        <taxon>Eukaryota</taxon>
        <taxon>Viridiplantae</taxon>
        <taxon>Streptophyta</taxon>
        <taxon>Embryophyta</taxon>
        <taxon>Tracheophyta</taxon>
        <taxon>Spermatophyta</taxon>
        <taxon>Magnoliopsida</taxon>
        <taxon>Liliopsida</taxon>
        <taxon>Poales</taxon>
        <taxon>Cyperaceae</taxon>
        <taxon>Cyperoideae</taxon>
        <taxon>Cariceae</taxon>
        <taxon>Carex</taxon>
        <taxon>Carex subgen. Euthyceras</taxon>
    </lineage>
</organism>
<dbReference type="HAMAP" id="MF_01007">
    <property type="entry name" value="16SrRNA_methyltr_H"/>
    <property type="match status" value="1"/>
</dbReference>
<dbReference type="InterPro" id="IPR029063">
    <property type="entry name" value="SAM-dependent_MTases_sf"/>
</dbReference>
<comment type="caution">
    <text evidence="5">The sequence shown here is derived from an EMBL/GenBank/DDBJ whole genome shotgun (WGS) entry which is preliminary data.</text>
</comment>
<dbReference type="FunFam" id="1.10.150.170:FF:000004">
    <property type="entry name" value="Ribosomal RNA small subunit methyltransferase H"/>
    <property type="match status" value="1"/>
</dbReference>
<reference evidence="5" key="1">
    <citation type="submission" date="2020-01" db="EMBL/GenBank/DDBJ databases">
        <title>Genome sequence of Kobresia littledalei, the first chromosome-level genome in the family Cyperaceae.</title>
        <authorList>
            <person name="Qu G."/>
        </authorList>
    </citation>
    <scope>NUCLEOTIDE SEQUENCE</scope>
    <source>
        <strain evidence="5">C.B.Clarke</strain>
        <tissue evidence="5">Leaf</tissue>
    </source>
</reference>
<proteinExistence type="inferred from homology"/>
<dbReference type="Proteomes" id="UP000623129">
    <property type="component" value="Unassembled WGS sequence"/>
</dbReference>
<dbReference type="AlphaFoldDB" id="A0A833QUV7"/>
<comment type="similarity">
    <text evidence="1">Belongs to the methyltransferase superfamily. RsmH family.</text>
</comment>
<evidence type="ECO:0000313" key="6">
    <source>
        <dbReference type="Proteomes" id="UP000623129"/>
    </source>
</evidence>
<keyword evidence="3 5" id="KW-0808">Transferase</keyword>
<keyword evidence="4" id="KW-0949">S-adenosyl-L-methionine</keyword>
<dbReference type="SUPFAM" id="SSF53335">
    <property type="entry name" value="S-adenosyl-L-methionine-dependent methyltransferases"/>
    <property type="match status" value="1"/>
</dbReference>
<evidence type="ECO:0000256" key="4">
    <source>
        <dbReference type="ARBA" id="ARBA00022691"/>
    </source>
</evidence>
<dbReference type="GO" id="GO:0071424">
    <property type="term" value="F:rRNA (cytosine-N4-)-methyltransferase activity"/>
    <property type="evidence" value="ECO:0007669"/>
    <property type="project" value="TreeGrafter"/>
</dbReference>
<dbReference type="Gene3D" id="3.40.50.150">
    <property type="entry name" value="Vaccinia Virus protein VP39"/>
    <property type="match status" value="1"/>
</dbReference>
<dbReference type="PANTHER" id="PTHR11265:SF0">
    <property type="entry name" value="12S RRNA N4-METHYLCYTIDINE METHYLTRANSFERASE"/>
    <property type="match status" value="1"/>
</dbReference>
<sequence>MAITVRHFVSPLLSLSSKALRWKTTTATALKNCKASAAGKEKSRSKSKPKALVLEKRRTRSGVEVDLGLLRRYRDTNIPHLPVLLCEVLRAFQPLALRSFVDCTLGAASHSSAVIEEHEEMELYVGMDVDPVAHQLALPRIQNVVSSRGPKLKAYTQLANFKDIKCILDAIAIEDDHLVISSGVEGIFIDLGVSSMQVDCSERGFSVLNNGPLDMRMGPQASLSAADILNSWPEDEIGRILRDYGEESNWVHLQKQIVGARANRPFHCTKQLVKLIQKSTSLTRGRQGWIKTATRVFQALRIAVNNELENLEDALYSCFNCLAPGGRLAVISFHSLEDRIVKQTFLNLVNCGGRQNPDQHEADNHLCKENISEVEVSEDGETWFKDRVHGKYGTILTKRPITPSLKEETFNPRCRSAKLRVLQKLSTPR</sequence>
<name>A0A833QUV7_9POAL</name>
<keyword evidence="2 5" id="KW-0489">Methyltransferase</keyword>
<evidence type="ECO:0000256" key="3">
    <source>
        <dbReference type="ARBA" id="ARBA00022679"/>
    </source>
</evidence>
<dbReference type="GO" id="GO:0070475">
    <property type="term" value="P:rRNA base methylation"/>
    <property type="evidence" value="ECO:0007669"/>
    <property type="project" value="TreeGrafter"/>
</dbReference>
<dbReference type="SUPFAM" id="SSF81799">
    <property type="entry name" value="Putative methyltransferase TM0872, insert domain"/>
    <property type="match status" value="1"/>
</dbReference>
<evidence type="ECO:0000313" key="5">
    <source>
        <dbReference type="EMBL" id="KAF3325613.1"/>
    </source>
</evidence>
<dbReference type="Pfam" id="PF01795">
    <property type="entry name" value="Methyltransf_5"/>
    <property type="match status" value="2"/>
</dbReference>
<dbReference type="PANTHER" id="PTHR11265">
    <property type="entry name" value="S-ADENOSYL-METHYLTRANSFERASE MRAW"/>
    <property type="match status" value="1"/>
</dbReference>
<gene>
    <name evidence="5" type="ORF">FCM35_KLT08693</name>
</gene>
<dbReference type="Gene3D" id="1.10.150.170">
    <property type="entry name" value="Putative methyltransferase TM0872, insert domain"/>
    <property type="match status" value="1"/>
</dbReference>
<protein>
    <submittedName>
        <fullName evidence="5">Putative methyltransferase-like protein 15</fullName>
    </submittedName>
</protein>
<dbReference type="InterPro" id="IPR002903">
    <property type="entry name" value="RsmH"/>
</dbReference>
<dbReference type="OrthoDB" id="439808at2759"/>
<evidence type="ECO:0000256" key="2">
    <source>
        <dbReference type="ARBA" id="ARBA00022603"/>
    </source>
</evidence>
<dbReference type="InterPro" id="IPR023397">
    <property type="entry name" value="SAM-dep_MeTrfase_MraW_recog"/>
</dbReference>